<keyword evidence="11" id="KW-0862">Zinc</keyword>
<dbReference type="Gene3D" id="3.30.420.10">
    <property type="entry name" value="Ribonuclease H-like superfamily/Ribonuclease H"/>
    <property type="match status" value="1"/>
</dbReference>
<dbReference type="GO" id="GO:0016567">
    <property type="term" value="P:protein ubiquitination"/>
    <property type="evidence" value="ECO:0007669"/>
    <property type="project" value="InterPro"/>
</dbReference>
<keyword evidence="7" id="KW-0479">Metal-binding</keyword>
<dbReference type="Pfam" id="PF13456">
    <property type="entry name" value="RVT_3"/>
    <property type="match status" value="1"/>
</dbReference>
<evidence type="ECO:0000256" key="4">
    <source>
        <dbReference type="ARBA" id="ARBA00005884"/>
    </source>
</evidence>
<dbReference type="InterPro" id="IPR013083">
    <property type="entry name" value="Znf_RING/FYVE/PHD"/>
</dbReference>
<evidence type="ECO:0000256" key="6">
    <source>
        <dbReference type="ARBA" id="ARBA00022679"/>
    </source>
</evidence>
<name>A0A453R3Q3_AEGTS</name>
<evidence type="ECO:0000259" key="14">
    <source>
        <dbReference type="PROSITE" id="PS50089"/>
    </source>
</evidence>
<dbReference type="SMART" id="SM00647">
    <property type="entry name" value="IBR"/>
    <property type="match status" value="2"/>
</dbReference>
<dbReference type="PROSITE" id="PS50089">
    <property type="entry name" value="ZF_RING_2"/>
    <property type="match status" value="1"/>
</dbReference>
<evidence type="ECO:0000256" key="5">
    <source>
        <dbReference type="ARBA" id="ARBA00012251"/>
    </source>
</evidence>
<dbReference type="FunFam" id="3.30.40.10:FF:000230">
    <property type="entry name" value="RBR-type E3 ubiquitin transferase"/>
    <property type="match status" value="1"/>
</dbReference>
<evidence type="ECO:0000313" key="17">
    <source>
        <dbReference type="Proteomes" id="UP000015105"/>
    </source>
</evidence>
<dbReference type="EC" id="2.3.2.31" evidence="5"/>
<dbReference type="Pfam" id="PF01485">
    <property type="entry name" value="IBR"/>
    <property type="match status" value="2"/>
</dbReference>
<comment type="similarity">
    <text evidence="4">Belongs to the RBR family. Ariadne subfamily.</text>
</comment>
<dbReference type="InterPro" id="IPR044066">
    <property type="entry name" value="TRIAD_supradom"/>
</dbReference>
<reference evidence="16" key="4">
    <citation type="submission" date="2019-03" db="UniProtKB">
        <authorList>
            <consortium name="EnsemblPlants"/>
        </authorList>
    </citation>
    <scope>IDENTIFICATION</scope>
</reference>
<dbReference type="Gene3D" id="3.30.40.10">
    <property type="entry name" value="Zinc/RING finger domain, C3HC4 (zinc finger)"/>
    <property type="match status" value="1"/>
</dbReference>
<evidence type="ECO:0000256" key="9">
    <source>
        <dbReference type="ARBA" id="ARBA00022771"/>
    </source>
</evidence>
<evidence type="ECO:0000256" key="13">
    <source>
        <dbReference type="SAM" id="MobiDB-lite"/>
    </source>
</evidence>
<keyword evidence="9 12" id="KW-0863">Zinc-finger</keyword>
<evidence type="ECO:0000259" key="15">
    <source>
        <dbReference type="PROSITE" id="PS51873"/>
    </source>
</evidence>
<dbReference type="Pfam" id="PF00097">
    <property type="entry name" value="zf-C3HC4"/>
    <property type="match status" value="1"/>
</dbReference>
<dbReference type="AlphaFoldDB" id="A0A453R3Q3"/>
<dbReference type="Gramene" id="AET7Gv20449700.5">
    <property type="protein sequence ID" value="AET7Gv20449700.5"/>
    <property type="gene ID" value="AET7Gv20449700"/>
</dbReference>
<proteinExistence type="inferred from homology"/>
<dbReference type="SMART" id="SM00184">
    <property type="entry name" value="RING"/>
    <property type="match status" value="1"/>
</dbReference>
<dbReference type="InterPro" id="IPR002867">
    <property type="entry name" value="IBR_dom"/>
</dbReference>
<dbReference type="GO" id="GO:0003676">
    <property type="term" value="F:nucleic acid binding"/>
    <property type="evidence" value="ECO:0007669"/>
    <property type="project" value="InterPro"/>
</dbReference>
<dbReference type="CDD" id="cd22582">
    <property type="entry name" value="BRcat_RBR_unk"/>
    <property type="match status" value="1"/>
</dbReference>
<dbReference type="InterPro" id="IPR002156">
    <property type="entry name" value="RNaseH_domain"/>
</dbReference>
<dbReference type="CDD" id="cd22584">
    <property type="entry name" value="Rcat_RBR_unk"/>
    <property type="match status" value="1"/>
</dbReference>
<evidence type="ECO:0000256" key="8">
    <source>
        <dbReference type="ARBA" id="ARBA00022737"/>
    </source>
</evidence>
<evidence type="ECO:0000256" key="10">
    <source>
        <dbReference type="ARBA" id="ARBA00022786"/>
    </source>
</evidence>
<dbReference type="InterPro" id="IPR036397">
    <property type="entry name" value="RNaseH_sf"/>
</dbReference>
<reference evidence="16" key="5">
    <citation type="journal article" date="2021" name="G3 (Bethesda)">
        <title>Aegilops tauschii genome assembly Aet v5.0 features greater sequence contiguity and improved annotation.</title>
        <authorList>
            <person name="Wang L."/>
            <person name="Zhu T."/>
            <person name="Rodriguez J.C."/>
            <person name="Deal K.R."/>
            <person name="Dubcovsky J."/>
            <person name="McGuire P.E."/>
            <person name="Lux T."/>
            <person name="Spannagl M."/>
            <person name="Mayer K.F.X."/>
            <person name="Baldrich P."/>
            <person name="Meyers B.C."/>
            <person name="Huo N."/>
            <person name="Gu Y.Q."/>
            <person name="Zhou H."/>
            <person name="Devos K.M."/>
            <person name="Bennetzen J.L."/>
            <person name="Unver T."/>
            <person name="Budak H."/>
            <person name="Gulick P.J."/>
            <person name="Galiba G."/>
            <person name="Kalapos B."/>
            <person name="Nelson D.R."/>
            <person name="Li P."/>
            <person name="You F.M."/>
            <person name="Luo M.C."/>
            <person name="Dvorak J."/>
        </authorList>
    </citation>
    <scope>NUCLEOTIDE SEQUENCE [LARGE SCALE GENOMIC DNA]</scope>
    <source>
        <strain evidence="16">cv. AL8/78</strain>
    </source>
</reference>
<sequence length="556" mass="61959">GPKCAHKRTKDPIPSRHLASHSKPSSLWAVGCGTARPPAPIMAGDGDLASRCLRQQVALASDHDFAFQLQLNEAIQASLRVPTPNRPSSSAAAAAATAPCSCRLCQPAPALWSSEAAFAEIARQEKNRRDAHAFRGAHAQANTSARVVSRGALLARELADTPDRRRAHGGDHFERPLDPSRTPLFRVFYKGLSNKEGAGRWGVPDPRDAVLAVAVYDPRGKVMRTTQKRVESFEGGRMELEVLALMEGIHAALELGIRCVNIVSDFKALHKYMLGTWRQTKNKIEDMVNEALSLMRKFKQCEFSLIPRGQVGYATKLATELVGTKKRETCAICLEDTDLSKIYAVEGCAHRFCFSCMKEHVKIKLLGGTLPACPQDGCTTKLTMKDSKIFLSPQLLEIMVQRIREGQIPPTQKIYCPYSKCSALMSLREVISSWALMYTVAGGPTLRKCIKCKGLFCISCKVPWHAGMSCCDYKRKYPHVRPEDAKLQNLAQQRSWRKCVKCNHMIELAEGCYHITCVCGYEFCYTCGKEWKDKKATCSCRLWDEHNIIHDRGGRR</sequence>
<dbReference type="PANTHER" id="PTHR11685">
    <property type="entry name" value="RBR FAMILY RING FINGER AND IBR DOMAIN-CONTAINING"/>
    <property type="match status" value="1"/>
</dbReference>
<evidence type="ECO:0000256" key="11">
    <source>
        <dbReference type="ARBA" id="ARBA00022833"/>
    </source>
</evidence>
<organism evidence="16 17">
    <name type="scientific">Aegilops tauschii subsp. strangulata</name>
    <name type="common">Goatgrass</name>
    <dbReference type="NCBI Taxonomy" id="200361"/>
    <lineage>
        <taxon>Eukaryota</taxon>
        <taxon>Viridiplantae</taxon>
        <taxon>Streptophyta</taxon>
        <taxon>Embryophyta</taxon>
        <taxon>Tracheophyta</taxon>
        <taxon>Spermatophyta</taxon>
        <taxon>Magnoliopsida</taxon>
        <taxon>Liliopsida</taxon>
        <taxon>Poales</taxon>
        <taxon>Poaceae</taxon>
        <taxon>BOP clade</taxon>
        <taxon>Pooideae</taxon>
        <taxon>Triticodae</taxon>
        <taxon>Triticeae</taxon>
        <taxon>Triticinae</taxon>
        <taxon>Aegilops</taxon>
    </lineage>
</organism>
<dbReference type="GO" id="GO:0004523">
    <property type="term" value="F:RNA-DNA hybrid ribonuclease activity"/>
    <property type="evidence" value="ECO:0007669"/>
    <property type="project" value="InterPro"/>
</dbReference>
<comment type="catalytic activity">
    <reaction evidence="1">
        <text>[E2 ubiquitin-conjugating enzyme]-S-ubiquitinyl-L-cysteine + [acceptor protein]-L-lysine = [E2 ubiquitin-conjugating enzyme]-L-cysteine + [acceptor protein]-N(6)-ubiquitinyl-L-lysine.</text>
        <dbReference type="EC" id="2.3.2.31"/>
    </reaction>
</comment>
<keyword evidence="17" id="KW-1185">Reference proteome</keyword>
<keyword evidence="10" id="KW-0833">Ubl conjugation pathway</keyword>
<dbReference type="Proteomes" id="UP000015105">
    <property type="component" value="Chromosome 7D"/>
</dbReference>
<dbReference type="InterPro" id="IPR017907">
    <property type="entry name" value="Znf_RING_CS"/>
</dbReference>
<comment type="function">
    <text evidence="3">Might act as an E3 ubiquitin-protein ligase, or as part of E3 complex, which accepts ubiquitin from specific E2 ubiquitin-conjugating enzymes and then transfers it to substrates.</text>
</comment>
<keyword evidence="8" id="KW-0677">Repeat</keyword>
<keyword evidence="6" id="KW-0808">Transferase</keyword>
<dbReference type="GO" id="GO:0008270">
    <property type="term" value="F:zinc ion binding"/>
    <property type="evidence" value="ECO:0007669"/>
    <property type="project" value="UniProtKB-KW"/>
</dbReference>
<dbReference type="SUPFAM" id="SSF57850">
    <property type="entry name" value="RING/U-box"/>
    <property type="match status" value="2"/>
</dbReference>
<protein>
    <recommendedName>
        <fullName evidence="5">RBR-type E3 ubiquitin transferase</fullName>
        <ecNumber evidence="5">2.3.2.31</ecNumber>
    </recommendedName>
</protein>
<reference evidence="16" key="3">
    <citation type="journal article" date="2017" name="Nature">
        <title>Genome sequence of the progenitor of the wheat D genome Aegilops tauschii.</title>
        <authorList>
            <person name="Luo M.C."/>
            <person name="Gu Y.Q."/>
            <person name="Puiu D."/>
            <person name="Wang H."/>
            <person name="Twardziok S.O."/>
            <person name="Deal K.R."/>
            <person name="Huo N."/>
            <person name="Zhu T."/>
            <person name="Wang L."/>
            <person name="Wang Y."/>
            <person name="McGuire P.E."/>
            <person name="Liu S."/>
            <person name="Long H."/>
            <person name="Ramasamy R.K."/>
            <person name="Rodriguez J.C."/>
            <person name="Van S.L."/>
            <person name="Yuan L."/>
            <person name="Wang Z."/>
            <person name="Xia Z."/>
            <person name="Xiao L."/>
            <person name="Anderson O.D."/>
            <person name="Ouyang S."/>
            <person name="Liang Y."/>
            <person name="Zimin A.V."/>
            <person name="Pertea G."/>
            <person name="Qi P."/>
            <person name="Bennetzen J.L."/>
            <person name="Dai X."/>
            <person name="Dawson M.W."/>
            <person name="Muller H.G."/>
            <person name="Kugler K."/>
            <person name="Rivarola-Duarte L."/>
            <person name="Spannagl M."/>
            <person name="Mayer K.F.X."/>
            <person name="Lu F.H."/>
            <person name="Bevan M.W."/>
            <person name="Leroy P."/>
            <person name="Li P."/>
            <person name="You F.M."/>
            <person name="Sun Q."/>
            <person name="Liu Z."/>
            <person name="Lyons E."/>
            <person name="Wicker T."/>
            <person name="Salzberg S.L."/>
            <person name="Devos K.M."/>
            <person name="Dvorak J."/>
        </authorList>
    </citation>
    <scope>NUCLEOTIDE SEQUENCE [LARGE SCALE GENOMIC DNA]</scope>
    <source>
        <strain evidence="16">cv. AL8/78</strain>
    </source>
</reference>
<dbReference type="EnsemblPlants" id="AET7Gv20449700.5">
    <property type="protein sequence ID" value="AET7Gv20449700.5"/>
    <property type="gene ID" value="AET7Gv20449700"/>
</dbReference>
<dbReference type="InterPro" id="IPR001841">
    <property type="entry name" value="Znf_RING"/>
</dbReference>
<dbReference type="SUPFAM" id="SSF53098">
    <property type="entry name" value="Ribonuclease H-like"/>
    <property type="match status" value="1"/>
</dbReference>
<dbReference type="STRING" id="200361.A0A453R3Q3"/>
<dbReference type="InterPro" id="IPR031127">
    <property type="entry name" value="E3_UB_ligase_RBR"/>
</dbReference>
<evidence type="ECO:0000256" key="12">
    <source>
        <dbReference type="PROSITE-ProRule" id="PRU00175"/>
    </source>
</evidence>
<feature type="domain" description="RING-type" evidence="15">
    <location>
        <begin position="326"/>
        <end position="544"/>
    </location>
</feature>
<dbReference type="Gene3D" id="1.20.120.1750">
    <property type="match status" value="1"/>
</dbReference>
<dbReference type="PROSITE" id="PS51873">
    <property type="entry name" value="TRIAD"/>
    <property type="match status" value="1"/>
</dbReference>
<evidence type="ECO:0000313" key="16">
    <source>
        <dbReference type="EnsemblPlants" id="AET7Gv20449700.5"/>
    </source>
</evidence>
<reference evidence="17" key="2">
    <citation type="journal article" date="2017" name="Nat. Plants">
        <title>The Aegilops tauschii genome reveals multiple impacts of transposons.</title>
        <authorList>
            <person name="Zhao G."/>
            <person name="Zou C."/>
            <person name="Li K."/>
            <person name="Wang K."/>
            <person name="Li T."/>
            <person name="Gao L."/>
            <person name="Zhang X."/>
            <person name="Wang H."/>
            <person name="Yang Z."/>
            <person name="Liu X."/>
            <person name="Jiang W."/>
            <person name="Mao L."/>
            <person name="Kong X."/>
            <person name="Jiao Y."/>
            <person name="Jia J."/>
        </authorList>
    </citation>
    <scope>NUCLEOTIDE SEQUENCE [LARGE SCALE GENOMIC DNA]</scope>
    <source>
        <strain evidence="17">cv. AL8/78</strain>
    </source>
</reference>
<feature type="region of interest" description="Disordered" evidence="13">
    <location>
        <begin position="1"/>
        <end position="22"/>
    </location>
</feature>
<dbReference type="InterPro" id="IPR012337">
    <property type="entry name" value="RNaseH-like_sf"/>
</dbReference>
<evidence type="ECO:0000256" key="2">
    <source>
        <dbReference type="ARBA" id="ARBA00001947"/>
    </source>
</evidence>
<feature type="domain" description="RING-type" evidence="14">
    <location>
        <begin position="330"/>
        <end position="376"/>
    </location>
</feature>
<comment type="cofactor">
    <cofactor evidence="2">
        <name>Zn(2+)</name>
        <dbReference type="ChEBI" id="CHEBI:29105"/>
    </cofactor>
</comment>
<reference evidence="17" key="1">
    <citation type="journal article" date="2014" name="Science">
        <title>Ancient hybridizations among the ancestral genomes of bread wheat.</title>
        <authorList>
            <consortium name="International Wheat Genome Sequencing Consortium,"/>
            <person name="Marcussen T."/>
            <person name="Sandve S.R."/>
            <person name="Heier L."/>
            <person name="Spannagl M."/>
            <person name="Pfeifer M."/>
            <person name="Jakobsen K.S."/>
            <person name="Wulff B.B."/>
            <person name="Steuernagel B."/>
            <person name="Mayer K.F."/>
            <person name="Olsen O.A."/>
        </authorList>
    </citation>
    <scope>NUCLEOTIDE SEQUENCE [LARGE SCALE GENOMIC DNA]</scope>
    <source>
        <strain evidence="17">cv. AL8/78</strain>
    </source>
</reference>
<evidence type="ECO:0000256" key="7">
    <source>
        <dbReference type="ARBA" id="ARBA00022723"/>
    </source>
</evidence>
<dbReference type="InterPro" id="IPR018957">
    <property type="entry name" value="Znf_C3HC4_RING-type"/>
</dbReference>
<accession>A0A453R3Q3</accession>
<evidence type="ECO:0000256" key="1">
    <source>
        <dbReference type="ARBA" id="ARBA00001798"/>
    </source>
</evidence>
<dbReference type="PROSITE" id="PS00518">
    <property type="entry name" value="ZF_RING_1"/>
    <property type="match status" value="1"/>
</dbReference>
<dbReference type="GO" id="GO:0061630">
    <property type="term" value="F:ubiquitin protein ligase activity"/>
    <property type="evidence" value="ECO:0007669"/>
    <property type="project" value="UniProtKB-EC"/>
</dbReference>
<evidence type="ECO:0000256" key="3">
    <source>
        <dbReference type="ARBA" id="ARBA00003976"/>
    </source>
</evidence>
<dbReference type="FunFam" id="1.20.120.1750:FF:000019">
    <property type="entry name" value="RBR-type E3 ubiquitin transferase"/>
    <property type="match status" value="1"/>
</dbReference>